<reference evidence="2 3" key="1">
    <citation type="journal article" date="2000" name="Proc. Natl. Acad. Sci. U.S.A.">
        <title>Genome sequence of Halobacterium species NRC-1.</title>
        <authorList>
            <person name="Ng W.V."/>
            <person name="Kennedy S.P."/>
            <person name="Mahairas G.G."/>
            <person name="Berquist B."/>
            <person name="Pan M."/>
            <person name="Shukla H.D."/>
            <person name="Lasky S.R."/>
            <person name="Baliga N.S."/>
            <person name="Thorsson V."/>
            <person name="Sbrogna J."/>
            <person name="Swartzell S."/>
            <person name="Weir D."/>
            <person name="Hall J."/>
            <person name="Dahl T.A."/>
            <person name="Welti R."/>
            <person name="Goo Y.A."/>
            <person name="Leithauser B."/>
            <person name="Keller K."/>
            <person name="Cruz R."/>
            <person name="Danson M.J."/>
            <person name="Hough D.W."/>
            <person name="Maddocks D.G."/>
            <person name="Jablonski P.E."/>
            <person name="Krebs M.P."/>
            <person name="Angevine C.M."/>
            <person name="Dale H."/>
            <person name="Isenbarger T.A."/>
            <person name="Peck R.F."/>
            <person name="Pohlschroder M."/>
            <person name="Spudich J.L."/>
            <person name="Jung K.W."/>
            <person name="Alam M."/>
            <person name="Freitas T."/>
            <person name="Hou S."/>
            <person name="Daniels C.J."/>
            <person name="Dennis P.P."/>
            <person name="Omer A.D."/>
            <person name="Ebhardt H."/>
            <person name="Lowe T.M."/>
            <person name="Liang P."/>
            <person name="Riley M."/>
            <person name="Hood L."/>
            <person name="DasSarma S."/>
        </authorList>
    </citation>
    <scope>NUCLEOTIDE SEQUENCE [LARGE SCALE GENOMIC DNA]</scope>
    <source>
        <strain evidence="3">ATCC 700922 / JCM 11081 / NRC-1</strain>
        <plasmid evidence="3">Plasmid pNRC200</plasmid>
    </source>
</reference>
<keyword evidence="2" id="KW-0614">Plasmid</keyword>
<keyword evidence="1" id="KW-0175">Coiled coil</keyword>
<accession>Q9HHV7</accession>
<dbReference type="EMBL" id="AE004438">
    <property type="protein sequence ID" value="AAG20869.1"/>
    <property type="molecule type" value="Genomic_DNA"/>
</dbReference>
<evidence type="ECO:0000256" key="1">
    <source>
        <dbReference type="SAM" id="Coils"/>
    </source>
</evidence>
<evidence type="ECO:0000313" key="3">
    <source>
        <dbReference type="Proteomes" id="UP000000554"/>
    </source>
</evidence>
<dbReference type="Proteomes" id="UP000000554">
    <property type="component" value="Plasmid pNRC200"/>
</dbReference>
<dbReference type="InParanoid" id="Q9HHV7"/>
<gene>
    <name evidence="2" type="ordered locus">VNG_6206H</name>
</gene>
<dbReference type="HOGENOM" id="CLU_1080122_0_0_2"/>
<dbReference type="KEGG" id="hal:VNG_6206H"/>
<feature type="coiled-coil region" evidence="1">
    <location>
        <begin position="150"/>
        <end position="217"/>
    </location>
</feature>
<sequence length="289" mass="31702">MCNGGSIGQALAAVVARGFYAAISDSTVSCETMSRNKIALTGPYDGLEEARRACTADLKETSPELYDACNGYTESLIAEVSASGNAIPGSALTDDKDLAVFRQFIKQQHTEYWFADLNGRGSTADLGWDAFRSLVVRYAEHAYLNAFGAYRAATEQLSQIERSRQEVSELLAEIEGRLDGDSAAVIADGEATPQELLTSAKRTVATATQQLDTAQTEISNAHAYHAVGDCYQTEYDIESESFSDVSLADDADWFLQDLRHRRDRLRTRARWMRNDVSALKSRPAVRDSA</sequence>
<name>Q9HHV7_HALSA</name>
<dbReference type="AlphaFoldDB" id="Q9HHV7"/>
<proteinExistence type="predicted"/>
<organism evidence="2 3">
    <name type="scientific">Halobacterium salinarum (strain ATCC 700922 / JCM 11081 / NRC-1)</name>
    <name type="common">Halobacterium halobium</name>
    <dbReference type="NCBI Taxonomy" id="64091"/>
    <lineage>
        <taxon>Archaea</taxon>
        <taxon>Methanobacteriati</taxon>
        <taxon>Methanobacteriota</taxon>
        <taxon>Stenosarchaea group</taxon>
        <taxon>Halobacteria</taxon>
        <taxon>Halobacteriales</taxon>
        <taxon>Halobacteriaceae</taxon>
        <taxon>Halobacterium</taxon>
        <taxon>Halobacterium salinarum NRC-34001</taxon>
    </lineage>
</organism>
<geneLocation type="plasmid" evidence="2 3">
    <name>pNRC200</name>
</geneLocation>
<protein>
    <submittedName>
        <fullName evidence="2">Vng6206h</fullName>
    </submittedName>
</protein>
<evidence type="ECO:0000313" key="2">
    <source>
        <dbReference type="EMBL" id="AAG20869.1"/>
    </source>
</evidence>
<keyword evidence="3" id="KW-1185">Reference proteome</keyword>
<dbReference type="OrthoDB" id="382688at2157"/>
<dbReference type="PATRIC" id="fig|64091.14.peg.2218"/>